<dbReference type="OrthoDB" id="5950040at2759"/>
<comment type="subcellular location">
    <subcellularLocation>
        <location evidence="1">Membrane</location>
        <topology evidence="1">Multi-pass membrane protein</topology>
    </subcellularLocation>
</comment>
<gene>
    <name evidence="11" type="ORF">APLA_LOCUS1750</name>
</gene>
<accession>A0A8S0YUY9</accession>
<evidence type="ECO:0000313" key="11">
    <source>
        <dbReference type="EMBL" id="CAB3223650.1"/>
    </source>
</evidence>
<evidence type="ECO:0000256" key="7">
    <source>
        <dbReference type="ARBA" id="ARBA00023170"/>
    </source>
</evidence>
<dbReference type="InterPro" id="IPR000276">
    <property type="entry name" value="GPCR_Rhodpsn"/>
</dbReference>
<keyword evidence="3 9" id="KW-0812">Transmembrane</keyword>
<comment type="caution">
    <text evidence="11">The sequence shown here is derived from an EMBL/GenBank/DDBJ whole genome shotgun (WGS) entry which is preliminary data.</text>
</comment>
<evidence type="ECO:0000256" key="3">
    <source>
        <dbReference type="ARBA" id="ARBA00022692"/>
    </source>
</evidence>
<evidence type="ECO:0000256" key="8">
    <source>
        <dbReference type="ARBA" id="ARBA00023224"/>
    </source>
</evidence>
<sequence>MVLITVLYSLIGLKLRETSISEEQNQKYFERKVRQTHKIRRKHSQSTRRVVKMLVAVVVAFFICWAPFHAQRLVAIYGTNENHLAKSPILLSVYYFLTYTSGVFYYISTCINPIFYHIMSNKFREAFKFQKTTLWCCRSREQAVGKRCSYTAMAFPRNPTTSSVNSGNSLKNSMRRHSNLCQKFKKQASGEGTIPTIYDCRSGKTSLGTPVRAYRNYSTDKQHVLKNEFKNTRNNYLETQLCVAHEISNPVCTVCCTYPLATETITVSPDAITPEESKDFISDEPEKYLKEIKLRTIQRDEEYG</sequence>
<organism evidence="11 12">
    <name type="scientific">Arctia plantaginis</name>
    <name type="common">Wood tiger moth</name>
    <name type="synonym">Phalaena plantaginis</name>
    <dbReference type="NCBI Taxonomy" id="874455"/>
    <lineage>
        <taxon>Eukaryota</taxon>
        <taxon>Metazoa</taxon>
        <taxon>Ecdysozoa</taxon>
        <taxon>Arthropoda</taxon>
        <taxon>Hexapoda</taxon>
        <taxon>Insecta</taxon>
        <taxon>Pterygota</taxon>
        <taxon>Neoptera</taxon>
        <taxon>Endopterygota</taxon>
        <taxon>Lepidoptera</taxon>
        <taxon>Glossata</taxon>
        <taxon>Ditrysia</taxon>
        <taxon>Noctuoidea</taxon>
        <taxon>Erebidae</taxon>
        <taxon>Arctiinae</taxon>
        <taxon>Arctia</taxon>
    </lineage>
</organism>
<dbReference type="PRINTS" id="PR00237">
    <property type="entry name" value="GPCRRHODOPSN"/>
</dbReference>
<dbReference type="PANTHER" id="PTHR24243">
    <property type="entry name" value="G-PROTEIN COUPLED RECEPTOR"/>
    <property type="match status" value="1"/>
</dbReference>
<proteinExistence type="inferred from homology"/>
<comment type="similarity">
    <text evidence="2">Belongs to the G-protein coupled receptor 1 family.</text>
</comment>
<evidence type="ECO:0000313" key="12">
    <source>
        <dbReference type="Proteomes" id="UP000494106"/>
    </source>
</evidence>
<dbReference type="PROSITE" id="PS50262">
    <property type="entry name" value="G_PROTEIN_RECEP_F1_2"/>
    <property type="match status" value="1"/>
</dbReference>
<dbReference type="InterPro" id="IPR017452">
    <property type="entry name" value="GPCR_Rhodpsn_7TM"/>
</dbReference>
<evidence type="ECO:0000256" key="2">
    <source>
        <dbReference type="ARBA" id="ARBA00010663"/>
    </source>
</evidence>
<keyword evidence="12" id="KW-1185">Reference proteome</keyword>
<protein>
    <recommendedName>
        <fullName evidence="10">G-protein coupled receptors family 1 profile domain-containing protein</fullName>
    </recommendedName>
</protein>
<dbReference type="GO" id="GO:0005886">
    <property type="term" value="C:plasma membrane"/>
    <property type="evidence" value="ECO:0007669"/>
    <property type="project" value="TreeGrafter"/>
</dbReference>
<keyword evidence="5" id="KW-0297">G-protein coupled receptor</keyword>
<dbReference type="Proteomes" id="UP000494106">
    <property type="component" value="Unassembled WGS sequence"/>
</dbReference>
<dbReference type="AlphaFoldDB" id="A0A8S0YUY9"/>
<dbReference type="PANTHER" id="PTHR24243:SF208">
    <property type="entry name" value="PYROKININ-1 RECEPTOR"/>
    <property type="match status" value="1"/>
</dbReference>
<evidence type="ECO:0000256" key="5">
    <source>
        <dbReference type="ARBA" id="ARBA00023040"/>
    </source>
</evidence>
<keyword evidence="6 9" id="KW-0472">Membrane</keyword>
<feature type="transmembrane region" description="Helical" evidence="9">
    <location>
        <begin position="50"/>
        <end position="68"/>
    </location>
</feature>
<dbReference type="Pfam" id="PF00001">
    <property type="entry name" value="7tm_1"/>
    <property type="match status" value="1"/>
</dbReference>
<reference evidence="11 12" key="1">
    <citation type="submission" date="2020-04" db="EMBL/GenBank/DDBJ databases">
        <authorList>
            <person name="Wallbank WR R."/>
            <person name="Pardo Diaz C."/>
            <person name="Kozak K."/>
            <person name="Martin S."/>
            <person name="Jiggins C."/>
            <person name="Moest M."/>
            <person name="Warren A I."/>
            <person name="Byers J.R.P. K."/>
            <person name="Montejo-Kovacevich G."/>
            <person name="Yen C E."/>
        </authorList>
    </citation>
    <scope>NUCLEOTIDE SEQUENCE [LARGE SCALE GENOMIC DNA]</scope>
</reference>
<feature type="transmembrane region" description="Helical" evidence="9">
    <location>
        <begin position="88"/>
        <end position="115"/>
    </location>
</feature>
<dbReference type="Gene3D" id="1.20.1070.10">
    <property type="entry name" value="Rhodopsin 7-helix transmembrane proteins"/>
    <property type="match status" value="1"/>
</dbReference>
<dbReference type="EMBL" id="CADEBC010000135">
    <property type="protein sequence ID" value="CAB3223650.1"/>
    <property type="molecule type" value="Genomic_DNA"/>
</dbReference>
<dbReference type="SUPFAM" id="SSF81321">
    <property type="entry name" value="Family A G protein-coupled receptor-like"/>
    <property type="match status" value="1"/>
</dbReference>
<feature type="domain" description="G-protein coupled receptors family 1 profile" evidence="10">
    <location>
        <begin position="1"/>
        <end position="116"/>
    </location>
</feature>
<keyword evidence="7" id="KW-0675">Receptor</keyword>
<keyword evidence="4 9" id="KW-1133">Transmembrane helix</keyword>
<evidence type="ECO:0000256" key="1">
    <source>
        <dbReference type="ARBA" id="ARBA00004141"/>
    </source>
</evidence>
<evidence type="ECO:0000256" key="6">
    <source>
        <dbReference type="ARBA" id="ARBA00023136"/>
    </source>
</evidence>
<name>A0A8S0YUY9_ARCPL</name>
<evidence type="ECO:0000256" key="4">
    <source>
        <dbReference type="ARBA" id="ARBA00022989"/>
    </source>
</evidence>
<keyword evidence="8" id="KW-0807">Transducer</keyword>
<dbReference type="GO" id="GO:0008188">
    <property type="term" value="F:neuropeptide receptor activity"/>
    <property type="evidence" value="ECO:0007669"/>
    <property type="project" value="TreeGrafter"/>
</dbReference>
<evidence type="ECO:0000259" key="10">
    <source>
        <dbReference type="PROSITE" id="PS50262"/>
    </source>
</evidence>
<evidence type="ECO:0000256" key="9">
    <source>
        <dbReference type="SAM" id="Phobius"/>
    </source>
</evidence>